<dbReference type="RefSeq" id="WP_338392167.1">
    <property type="nucleotide sequence ID" value="NZ_AP025314.1"/>
</dbReference>
<reference evidence="5 6" key="1">
    <citation type="submission" date="2021-12" db="EMBL/GenBank/DDBJ databases">
        <title>Genome sequencing of bacteria with rrn-lacking chromosome and rrn-plasmid.</title>
        <authorList>
            <person name="Anda M."/>
            <person name="Iwasaki W."/>
        </authorList>
    </citation>
    <scope>NUCLEOTIDE SEQUENCE [LARGE SCALE GENOMIC DNA]</scope>
    <source>
        <strain evidence="5 6">DSM 100852</strain>
    </source>
</reference>
<protein>
    <submittedName>
        <fullName evidence="5">4-hydroxythreonine-4-phosphate dehydrogenase</fullName>
    </submittedName>
</protein>
<dbReference type="Proteomes" id="UP001348817">
    <property type="component" value="Chromosome"/>
</dbReference>
<evidence type="ECO:0000256" key="1">
    <source>
        <dbReference type="ARBA" id="ARBA00022723"/>
    </source>
</evidence>
<accession>A0AAU9D7U9</accession>
<organism evidence="5 6">
    <name type="scientific">Fulvitalea axinellae</name>
    <dbReference type="NCBI Taxonomy" id="1182444"/>
    <lineage>
        <taxon>Bacteria</taxon>
        <taxon>Pseudomonadati</taxon>
        <taxon>Bacteroidota</taxon>
        <taxon>Cytophagia</taxon>
        <taxon>Cytophagales</taxon>
        <taxon>Persicobacteraceae</taxon>
        <taxon>Fulvitalea</taxon>
    </lineage>
</organism>
<evidence type="ECO:0000256" key="2">
    <source>
        <dbReference type="ARBA" id="ARBA00023002"/>
    </source>
</evidence>
<proteinExistence type="predicted"/>
<dbReference type="SUPFAM" id="SSF53659">
    <property type="entry name" value="Isocitrate/Isopropylmalate dehydrogenase-like"/>
    <property type="match status" value="1"/>
</dbReference>
<dbReference type="KEGG" id="fax:FUAX_30560"/>
<dbReference type="Pfam" id="PF04166">
    <property type="entry name" value="PdxA"/>
    <property type="match status" value="1"/>
</dbReference>
<dbReference type="PANTHER" id="PTHR30004:SF6">
    <property type="entry name" value="D-THREONATE 4-PHOSPHATE DEHYDROGENASE"/>
    <property type="match status" value="1"/>
</dbReference>
<dbReference type="NCBIfam" id="TIGR00557">
    <property type="entry name" value="pdxA"/>
    <property type="match status" value="1"/>
</dbReference>
<dbReference type="Gene3D" id="3.40.718.10">
    <property type="entry name" value="Isopropylmalate Dehydrogenase"/>
    <property type="match status" value="1"/>
</dbReference>
<feature type="region of interest" description="Disordered" evidence="4">
    <location>
        <begin position="342"/>
        <end position="410"/>
    </location>
</feature>
<feature type="compositionally biased region" description="Basic and acidic residues" evidence="4">
    <location>
        <begin position="368"/>
        <end position="394"/>
    </location>
</feature>
<dbReference type="GO" id="GO:0046872">
    <property type="term" value="F:metal ion binding"/>
    <property type="evidence" value="ECO:0007669"/>
    <property type="project" value="UniProtKB-KW"/>
</dbReference>
<keyword evidence="3" id="KW-0520">NAD</keyword>
<name>A0AAU9D7U9_9BACT</name>
<dbReference type="EMBL" id="AP025314">
    <property type="protein sequence ID" value="BDD10624.1"/>
    <property type="molecule type" value="Genomic_DNA"/>
</dbReference>
<dbReference type="AlphaFoldDB" id="A0AAU9D7U9"/>
<gene>
    <name evidence="5" type="primary">pdxA</name>
    <name evidence="5" type="ORF">FUAX_30560</name>
</gene>
<keyword evidence="2" id="KW-0560">Oxidoreductase</keyword>
<dbReference type="PANTHER" id="PTHR30004">
    <property type="entry name" value="4-HYDROXYTHREONINE-4-PHOSPHATE DEHYDROGENASE"/>
    <property type="match status" value="1"/>
</dbReference>
<evidence type="ECO:0000256" key="3">
    <source>
        <dbReference type="ARBA" id="ARBA00023027"/>
    </source>
</evidence>
<dbReference type="InterPro" id="IPR005255">
    <property type="entry name" value="PdxA_fam"/>
</dbReference>
<dbReference type="GO" id="GO:0016491">
    <property type="term" value="F:oxidoreductase activity"/>
    <property type="evidence" value="ECO:0007669"/>
    <property type="project" value="UniProtKB-KW"/>
</dbReference>
<feature type="compositionally biased region" description="Basic and acidic residues" evidence="4">
    <location>
        <begin position="342"/>
        <end position="357"/>
    </location>
</feature>
<keyword evidence="1" id="KW-0479">Metal-binding</keyword>
<evidence type="ECO:0000313" key="5">
    <source>
        <dbReference type="EMBL" id="BDD10624.1"/>
    </source>
</evidence>
<keyword evidence="6" id="KW-1185">Reference proteome</keyword>
<evidence type="ECO:0000256" key="4">
    <source>
        <dbReference type="SAM" id="MobiDB-lite"/>
    </source>
</evidence>
<dbReference type="GO" id="GO:0051287">
    <property type="term" value="F:NAD binding"/>
    <property type="evidence" value="ECO:0007669"/>
    <property type="project" value="InterPro"/>
</dbReference>
<sequence>MSSHKDTNRSHPPKIGISIGDINGVGPEIVIKALADNRITSQFTPVVYGSSKVLSFYKKKVRRDDFQLHNIKDASHAAQKKVNVINCWEETAEITPGKQTEIGGKCAFTALERAVADLLNGTIDALVTAPINKHNIQSKDFDFPGHTEYLQAKDGKDDCVMTLCDQGLRVGVVTGHMPIAEVPSKITAEALRSKIDIMLASLRLDFGINKPKLAVLGLNPHAGENGILGQEEIDVIKPVIKEYKRKGELVIGPYPADGFFGSSQFRKFDGILAMYHDQGLIPFKALAFETGVNYTSGLSFVRTSPDHGTAYDIAGKGIADETSMREAIYMAIDVVKNRLEAPKPKPKKAPVEERKIAEAMQDESQDFPLEKVEGETIEDVEKKDKRPPRRENKPYRKHDKKNNGNKNQEK</sequence>
<evidence type="ECO:0000313" key="6">
    <source>
        <dbReference type="Proteomes" id="UP001348817"/>
    </source>
</evidence>